<gene>
    <name evidence="3" type="ORF">A4U53_34590</name>
</gene>
<accession>A0A179BB87</accession>
<dbReference type="GO" id="GO:0006355">
    <property type="term" value="P:regulation of DNA-templated transcription"/>
    <property type="evidence" value="ECO:0007669"/>
    <property type="project" value="InterPro"/>
</dbReference>
<comment type="caution">
    <text evidence="3">The sequence shown here is derived from an EMBL/GenBank/DDBJ whole genome shotgun (WGS) entry which is preliminary data.</text>
</comment>
<evidence type="ECO:0000313" key="3">
    <source>
        <dbReference type="EMBL" id="OAP88595.1"/>
    </source>
</evidence>
<dbReference type="Pfam" id="PF00292">
    <property type="entry name" value="PAX"/>
    <property type="match status" value="1"/>
</dbReference>
<evidence type="ECO:0000256" key="1">
    <source>
        <dbReference type="ARBA" id="ARBA00022724"/>
    </source>
</evidence>
<organism evidence="3">
    <name type="scientific">Rhizobium leguminosarum</name>
    <dbReference type="NCBI Taxonomy" id="384"/>
    <lineage>
        <taxon>Bacteria</taxon>
        <taxon>Pseudomonadati</taxon>
        <taxon>Pseudomonadota</taxon>
        <taxon>Alphaproteobacteria</taxon>
        <taxon>Hyphomicrobiales</taxon>
        <taxon>Rhizobiaceae</taxon>
        <taxon>Rhizobium/Agrobacterium group</taxon>
        <taxon>Rhizobium</taxon>
    </lineage>
</organism>
<dbReference type="PROSITE" id="PS51057">
    <property type="entry name" value="PAIRED_2"/>
    <property type="match status" value="1"/>
</dbReference>
<dbReference type="SUPFAM" id="SSF46689">
    <property type="entry name" value="Homeodomain-like"/>
    <property type="match status" value="1"/>
</dbReference>
<protein>
    <submittedName>
        <fullName evidence="3">Transposase</fullName>
    </submittedName>
</protein>
<dbReference type="AlphaFoldDB" id="A0A179BB87"/>
<dbReference type="Gene3D" id="1.10.10.10">
    <property type="entry name" value="Winged helix-like DNA-binding domain superfamily/Winged helix DNA-binding domain"/>
    <property type="match status" value="1"/>
</dbReference>
<dbReference type="InterPro" id="IPR009057">
    <property type="entry name" value="Homeodomain-like_sf"/>
</dbReference>
<dbReference type="InterPro" id="IPR001523">
    <property type="entry name" value="Paired_dom"/>
</dbReference>
<evidence type="ECO:0000259" key="2">
    <source>
        <dbReference type="PROSITE" id="PS51057"/>
    </source>
</evidence>
<dbReference type="EMBL" id="LWBS01000452">
    <property type="protein sequence ID" value="OAP88595.1"/>
    <property type="molecule type" value="Genomic_DNA"/>
</dbReference>
<dbReference type="InterPro" id="IPR036388">
    <property type="entry name" value="WH-like_DNA-bd_sf"/>
</dbReference>
<keyword evidence="1" id="KW-0563">Paired box</keyword>
<proteinExistence type="predicted"/>
<feature type="domain" description="Paired" evidence="2">
    <location>
        <begin position="1"/>
        <end position="108"/>
    </location>
</feature>
<name>A0A179BB87_RHILE</name>
<dbReference type="GO" id="GO:0003677">
    <property type="term" value="F:DNA binding"/>
    <property type="evidence" value="ECO:0007669"/>
    <property type="project" value="InterPro"/>
</dbReference>
<reference evidence="3" key="1">
    <citation type="submission" date="2016-04" db="EMBL/GenBank/DDBJ databases">
        <title>Fast-growing isolate from the root nodules of Vavilovia formosa.</title>
        <authorList>
            <person name="Kimeklis A."/>
            <person name="Safronova V."/>
            <person name="Belimov A."/>
            <person name="Andronov E."/>
        </authorList>
    </citation>
    <scope>NUCLEOTIDE SEQUENCE [LARGE SCALE GENOMIC DNA]</scope>
    <source>
        <strain evidence="3">Vaf-46</strain>
    </source>
</reference>
<sequence length="119" mass="13318">MTQPLSNDLRERVVAATLSGESSRMVAARFGVAVSSVVKWSQRHRATGSVQPGKMGGHRKRVLEPHRPFLIARLTENPHLTLHGLKDELASQGVTVSHNTIWQFIRREGLRFKKNTVCP</sequence>